<keyword evidence="9" id="KW-1185">Reference proteome</keyword>
<comment type="subunit">
    <text evidence="5">Part of the 50S ribosomal subunit.</text>
</comment>
<dbReference type="CDD" id="cd06089">
    <property type="entry name" value="KOW_RPL26"/>
    <property type="match status" value="1"/>
</dbReference>
<dbReference type="InterPro" id="IPR003256">
    <property type="entry name" value="Ribosomal_uL24"/>
</dbReference>
<dbReference type="InterPro" id="IPR014722">
    <property type="entry name" value="Rib_uL2_dom2"/>
</dbReference>
<keyword evidence="5" id="KW-0694">RNA-binding</keyword>
<evidence type="ECO:0000313" key="8">
    <source>
        <dbReference type="EMBL" id="WPD19032.1"/>
    </source>
</evidence>
<dbReference type="EMBL" id="CP132508">
    <property type="protein sequence ID" value="WPD19032.1"/>
    <property type="molecule type" value="Genomic_DNA"/>
</dbReference>
<dbReference type="GO" id="GO:0005840">
    <property type="term" value="C:ribosome"/>
    <property type="evidence" value="ECO:0007669"/>
    <property type="project" value="UniProtKB-KW"/>
</dbReference>
<keyword evidence="3 5" id="KW-0687">Ribonucleoprotein</keyword>
<dbReference type="PANTHER" id="PTHR12903">
    <property type="entry name" value="MITOCHONDRIAL RIBOSOMAL PROTEIN L24"/>
    <property type="match status" value="1"/>
</dbReference>
<evidence type="ECO:0000313" key="9">
    <source>
        <dbReference type="Proteomes" id="UP001304683"/>
    </source>
</evidence>
<keyword evidence="5" id="KW-0699">rRNA-binding</keyword>
<proteinExistence type="inferred from homology"/>
<evidence type="ECO:0000256" key="1">
    <source>
        <dbReference type="ARBA" id="ARBA00010618"/>
    </source>
</evidence>
<dbReference type="InterPro" id="IPR005825">
    <property type="entry name" value="Ribosomal_uL24_CS"/>
</dbReference>
<evidence type="ECO:0000256" key="3">
    <source>
        <dbReference type="ARBA" id="ARBA00023274"/>
    </source>
</evidence>
<dbReference type="Gene3D" id="2.30.30.30">
    <property type="match status" value="1"/>
</dbReference>
<gene>
    <name evidence="5 8" type="primary">rplX</name>
    <name evidence="8" type="ORF">Q5761_11885</name>
</gene>
<dbReference type="PROSITE" id="PS01108">
    <property type="entry name" value="RIBOSOMAL_L24"/>
    <property type="match status" value="1"/>
</dbReference>
<protein>
    <recommendedName>
        <fullName evidence="4 5">Large ribosomal subunit protein uL24</fullName>
    </recommendedName>
</protein>
<accession>A0ABZ0QNF8</accession>
<dbReference type="NCBIfam" id="TIGR01079">
    <property type="entry name" value="rplX_bact"/>
    <property type="match status" value="1"/>
</dbReference>
<evidence type="ECO:0000256" key="6">
    <source>
        <dbReference type="RuleBase" id="RU003477"/>
    </source>
</evidence>
<evidence type="ECO:0000256" key="2">
    <source>
        <dbReference type="ARBA" id="ARBA00022980"/>
    </source>
</evidence>
<organism evidence="8 9">
    <name type="scientific">Thermaerobacter composti</name>
    <dbReference type="NCBI Taxonomy" id="554949"/>
    <lineage>
        <taxon>Bacteria</taxon>
        <taxon>Bacillati</taxon>
        <taxon>Bacillota</taxon>
        <taxon>Clostridia</taxon>
        <taxon>Eubacteriales</taxon>
        <taxon>Clostridiales Family XVII. Incertae Sedis</taxon>
        <taxon>Thermaerobacter</taxon>
    </lineage>
</organism>
<dbReference type="Pfam" id="PF17136">
    <property type="entry name" value="ribosomal_L24"/>
    <property type="match status" value="1"/>
</dbReference>
<dbReference type="InterPro" id="IPR008991">
    <property type="entry name" value="Translation_prot_SH3-like_sf"/>
</dbReference>
<dbReference type="HAMAP" id="MF_01326_B">
    <property type="entry name" value="Ribosomal_uL24_B"/>
    <property type="match status" value="1"/>
</dbReference>
<comment type="similarity">
    <text evidence="1 5 6">Belongs to the universal ribosomal protein uL24 family.</text>
</comment>
<dbReference type="SUPFAM" id="SSF50104">
    <property type="entry name" value="Translation proteins SH3-like domain"/>
    <property type="match status" value="1"/>
</dbReference>
<name>A0ABZ0QNF8_9FIRM</name>
<comment type="function">
    <text evidence="5">One of two assembly initiator proteins, it binds directly to the 5'-end of the 23S rRNA, where it nucleates assembly of the 50S subunit.</text>
</comment>
<sequence>MARKMSIRKGDTVLVISGKDAGKKGKVLRALPAEERVVVEGVNIVKRHQRPRPGVVQSGIIEKEAPIHRSNVMLVCPRCGRPTRVAKKQLDDGRRVRACKKCGEVIDR</sequence>
<evidence type="ECO:0000259" key="7">
    <source>
        <dbReference type="SMART" id="SM00739"/>
    </source>
</evidence>
<dbReference type="Proteomes" id="UP001304683">
    <property type="component" value="Chromosome"/>
</dbReference>
<dbReference type="InterPro" id="IPR041988">
    <property type="entry name" value="Ribosomal_uL24_KOW"/>
</dbReference>
<dbReference type="InterPro" id="IPR057264">
    <property type="entry name" value="Ribosomal_uL24_C"/>
</dbReference>
<feature type="domain" description="KOW" evidence="7">
    <location>
        <begin position="6"/>
        <end position="33"/>
    </location>
</feature>
<comment type="function">
    <text evidence="5">One of the proteins that surrounds the polypeptide exit tunnel on the outside of the subunit.</text>
</comment>
<evidence type="ECO:0000256" key="4">
    <source>
        <dbReference type="ARBA" id="ARBA00035206"/>
    </source>
</evidence>
<dbReference type="InterPro" id="IPR005824">
    <property type="entry name" value="KOW"/>
</dbReference>
<dbReference type="Pfam" id="PF00467">
    <property type="entry name" value="KOW"/>
    <property type="match status" value="1"/>
</dbReference>
<keyword evidence="2 5" id="KW-0689">Ribosomal protein</keyword>
<dbReference type="SMART" id="SM00739">
    <property type="entry name" value="KOW"/>
    <property type="match status" value="1"/>
</dbReference>
<reference evidence="8 9" key="1">
    <citation type="submission" date="2023-08" db="EMBL/GenBank/DDBJ databases">
        <title>Genome sequence of Thermaerobacter compostii strain Ins1, a spore-forming filamentous bacterium isolated from a deep geothermal reservoir.</title>
        <authorList>
            <person name="Bregnard D."/>
            <person name="Gonzalez D."/>
            <person name="Junier P."/>
        </authorList>
    </citation>
    <scope>NUCLEOTIDE SEQUENCE [LARGE SCALE GENOMIC DNA]</scope>
    <source>
        <strain evidence="8 9">Ins1</strain>
    </source>
</reference>
<evidence type="ECO:0000256" key="5">
    <source>
        <dbReference type="HAMAP-Rule" id="MF_01326"/>
    </source>
</evidence>
<dbReference type="RefSeq" id="WP_135224531.1">
    <property type="nucleotide sequence ID" value="NZ_CP132508.1"/>
</dbReference>